<gene>
    <name evidence="4" type="ORF">ORR04_13645</name>
</gene>
<reference evidence="4" key="1">
    <citation type="submission" date="2022-11" db="EMBL/GenBank/DDBJ databases">
        <title>Whole genome sequence of Levilactobacillus brevis SMB091.</title>
        <authorList>
            <person name="Kim J.-M."/>
            <person name="Kim O.-C."/>
            <person name="Choi Y.H."/>
            <person name="Han N.S."/>
            <person name="Hurh B."/>
        </authorList>
    </citation>
    <scope>NUCLEOTIDE SEQUENCE</scope>
    <source>
        <strain evidence="4">SMB091</strain>
        <plasmid evidence="4">pBRV434</plasmid>
    </source>
</reference>
<dbReference type="Gene3D" id="1.10.10.1400">
    <property type="entry name" value="Terminase, small subunit, N-terminal DNA-binding domain, HTH motif"/>
    <property type="match status" value="1"/>
</dbReference>
<dbReference type="PANTHER" id="PTHR41328:SF2">
    <property type="entry name" value="TERMINASE SMALL SUBUNIT"/>
    <property type="match status" value="1"/>
</dbReference>
<dbReference type="GO" id="GO:0051276">
    <property type="term" value="P:chromosome organization"/>
    <property type="evidence" value="ECO:0007669"/>
    <property type="project" value="InterPro"/>
</dbReference>
<keyword evidence="4" id="KW-0614">Plasmid</keyword>
<geneLocation type="plasmid" evidence="4 5">
    <name>pBRV434</name>
</geneLocation>
<evidence type="ECO:0000256" key="2">
    <source>
        <dbReference type="ARBA" id="ARBA00023219"/>
    </source>
</evidence>
<dbReference type="PANTHER" id="PTHR41328">
    <property type="entry name" value="TERMINASE SMALL SUBUNIT-RELATED"/>
    <property type="match status" value="1"/>
</dbReference>
<dbReference type="RefSeq" id="WP_267668883.1">
    <property type="nucleotide sequence ID" value="NZ_CP113123.1"/>
</dbReference>
<evidence type="ECO:0000256" key="1">
    <source>
        <dbReference type="ARBA" id="ARBA00022612"/>
    </source>
</evidence>
<organism evidence="4 5">
    <name type="scientific">Levilactobacillus brevis</name>
    <name type="common">Lactobacillus brevis</name>
    <dbReference type="NCBI Taxonomy" id="1580"/>
    <lineage>
        <taxon>Bacteria</taxon>
        <taxon>Bacillati</taxon>
        <taxon>Bacillota</taxon>
        <taxon>Bacilli</taxon>
        <taxon>Lactobacillales</taxon>
        <taxon>Lactobacillaceae</taxon>
        <taxon>Levilactobacillus</taxon>
    </lineage>
</organism>
<keyword evidence="2" id="KW-0231">Viral genome packaging</keyword>
<dbReference type="InterPro" id="IPR052404">
    <property type="entry name" value="SPP1-like_terminase"/>
</dbReference>
<feature type="compositionally biased region" description="Basic and acidic residues" evidence="3">
    <location>
        <begin position="165"/>
        <end position="176"/>
    </location>
</feature>
<feature type="region of interest" description="Disordered" evidence="3">
    <location>
        <begin position="165"/>
        <end position="199"/>
    </location>
</feature>
<dbReference type="EMBL" id="CP113123">
    <property type="protein sequence ID" value="WAD03176.1"/>
    <property type="molecule type" value="Genomic_DNA"/>
</dbReference>
<feature type="compositionally biased region" description="Basic and acidic residues" evidence="3">
    <location>
        <begin position="184"/>
        <end position="199"/>
    </location>
</feature>
<dbReference type="Proteomes" id="UP001164768">
    <property type="component" value="Plasmid pBRV434"/>
</dbReference>
<name>A0AB38XA55_LEVBR</name>
<evidence type="ECO:0000313" key="4">
    <source>
        <dbReference type="EMBL" id="WAD03176.1"/>
    </source>
</evidence>
<dbReference type="AlphaFoldDB" id="A0AB38XA55"/>
<evidence type="ECO:0000256" key="3">
    <source>
        <dbReference type="SAM" id="MobiDB-lite"/>
    </source>
</evidence>
<sequence length="199" mass="22482">MTRKLTAKQRKFANEFIKTNNAYKSAIKAGYANGTARNATKQLLENTGIHEYIIKKTENVEKHESDEADEVLKNVYRIAAGKPIKRDFVQTDNLKKEIVLRGVKKGSKPTATMRSGYETNETTITPAATKEQVAAAELWFKLNGKLKNDSKEVEEQKIRKLEAEADVAEQKARDARSGGQDVGKQFDKMFERLKEDSDK</sequence>
<protein>
    <submittedName>
        <fullName evidence="4">Terminase small subunit</fullName>
    </submittedName>
</protein>
<accession>A0AB38XA55</accession>
<proteinExistence type="predicted"/>
<dbReference type="InterPro" id="IPR038713">
    <property type="entry name" value="Terminase_Gp1_N_sf"/>
</dbReference>
<keyword evidence="1" id="KW-1188">Viral release from host cell</keyword>
<evidence type="ECO:0000313" key="5">
    <source>
        <dbReference type="Proteomes" id="UP001164768"/>
    </source>
</evidence>
<dbReference type="InterPro" id="IPR005335">
    <property type="entry name" value="Terminase_ssu"/>
</dbReference>
<dbReference type="Pfam" id="PF03592">
    <property type="entry name" value="Terminase_2"/>
    <property type="match status" value="1"/>
</dbReference>